<dbReference type="SMART" id="SM00825">
    <property type="entry name" value="PKS_KS"/>
    <property type="match status" value="1"/>
</dbReference>
<protein>
    <submittedName>
        <fullName evidence="6">Reducing polyketide synthase pksF</fullName>
    </submittedName>
</protein>
<proteinExistence type="predicted"/>
<dbReference type="InterPro" id="IPR050091">
    <property type="entry name" value="PKS_NRPS_Biosynth_Enz"/>
</dbReference>
<dbReference type="InterPro" id="IPR020841">
    <property type="entry name" value="PKS_Beta-ketoAc_synthase_dom"/>
</dbReference>
<dbReference type="PANTHER" id="PTHR43775:SF29">
    <property type="entry name" value="ASPERFURANONE POLYKETIDE SYNTHASE AFOG-RELATED"/>
    <property type="match status" value="1"/>
</dbReference>
<keyword evidence="7" id="KW-1185">Reference proteome</keyword>
<sequence>MTTNQATASESEGCEPLAVIGLAFEFPQDATSEESFWQMICDGRSASTEFPRSRLNIDALYHPDEDRPSSIPVRGGHFVKDDLDTFDAPFFSITPAEAACMDPQHRKLLETAYHALENAGISLNQCSGSTTSVYTGCFATDYASIMQQDYQVEQKHAIMGVATSMLANRLSWFFNFKGTSMNLDSACSSSLLAVHPVKQSDQT</sequence>
<evidence type="ECO:0000313" key="7">
    <source>
        <dbReference type="Proteomes" id="UP001338125"/>
    </source>
</evidence>
<dbReference type="Gene3D" id="3.40.47.10">
    <property type="match status" value="1"/>
</dbReference>
<evidence type="ECO:0000259" key="5">
    <source>
        <dbReference type="PROSITE" id="PS52004"/>
    </source>
</evidence>
<feature type="domain" description="Ketosynthase family 3 (KS3)" evidence="5">
    <location>
        <begin position="14"/>
        <end position="203"/>
    </location>
</feature>
<dbReference type="EMBL" id="JAVFKD010000003">
    <property type="protein sequence ID" value="KAK5996308.1"/>
    <property type="molecule type" value="Genomic_DNA"/>
</dbReference>
<dbReference type="InterPro" id="IPR018201">
    <property type="entry name" value="Ketoacyl_synth_AS"/>
</dbReference>
<evidence type="ECO:0000256" key="1">
    <source>
        <dbReference type="ARBA" id="ARBA00022450"/>
    </source>
</evidence>
<evidence type="ECO:0000256" key="2">
    <source>
        <dbReference type="ARBA" id="ARBA00022553"/>
    </source>
</evidence>
<evidence type="ECO:0000313" key="6">
    <source>
        <dbReference type="EMBL" id="KAK5996308.1"/>
    </source>
</evidence>
<reference evidence="6 7" key="1">
    <citation type="submission" date="2024-01" db="EMBL/GenBank/DDBJ databases">
        <title>Complete genome of Cladobotryum mycophilum ATHUM6906.</title>
        <authorList>
            <person name="Christinaki A.C."/>
            <person name="Myridakis A.I."/>
            <person name="Kouvelis V.N."/>
        </authorList>
    </citation>
    <scope>NUCLEOTIDE SEQUENCE [LARGE SCALE GENOMIC DNA]</scope>
    <source>
        <strain evidence="6 7">ATHUM6906</strain>
    </source>
</reference>
<keyword evidence="2" id="KW-0597">Phosphoprotein</keyword>
<dbReference type="CDD" id="cd00833">
    <property type="entry name" value="PKS"/>
    <property type="match status" value="1"/>
</dbReference>
<comment type="caution">
    <text evidence="6">The sequence shown here is derived from an EMBL/GenBank/DDBJ whole genome shotgun (WGS) entry which is preliminary data.</text>
</comment>
<evidence type="ECO:0000256" key="4">
    <source>
        <dbReference type="ARBA" id="ARBA00023002"/>
    </source>
</evidence>
<dbReference type="InterPro" id="IPR016039">
    <property type="entry name" value="Thiolase-like"/>
</dbReference>
<dbReference type="PANTHER" id="PTHR43775">
    <property type="entry name" value="FATTY ACID SYNTHASE"/>
    <property type="match status" value="1"/>
</dbReference>
<keyword evidence="4" id="KW-0560">Oxidoreductase</keyword>
<dbReference type="Proteomes" id="UP001338125">
    <property type="component" value="Unassembled WGS sequence"/>
</dbReference>
<accession>A0ABR0SVX8</accession>
<dbReference type="SUPFAM" id="SSF53901">
    <property type="entry name" value="Thiolase-like"/>
    <property type="match status" value="1"/>
</dbReference>
<gene>
    <name evidence="6" type="ORF">PT974_03063</name>
</gene>
<dbReference type="InterPro" id="IPR014030">
    <property type="entry name" value="Ketoacyl_synth_N"/>
</dbReference>
<name>A0ABR0SVX8_9HYPO</name>
<evidence type="ECO:0000256" key="3">
    <source>
        <dbReference type="ARBA" id="ARBA00022679"/>
    </source>
</evidence>
<dbReference type="PROSITE" id="PS00606">
    <property type="entry name" value="KS3_1"/>
    <property type="match status" value="1"/>
</dbReference>
<keyword evidence="1" id="KW-0596">Phosphopantetheine</keyword>
<dbReference type="Pfam" id="PF00109">
    <property type="entry name" value="ketoacyl-synt"/>
    <property type="match status" value="1"/>
</dbReference>
<keyword evidence="3" id="KW-0808">Transferase</keyword>
<organism evidence="6 7">
    <name type="scientific">Cladobotryum mycophilum</name>
    <dbReference type="NCBI Taxonomy" id="491253"/>
    <lineage>
        <taxon>Eukaryota</taxon>
        <taxon>Fungi</taxon>
        <taxon>Dikarya</taxon>
        <taxon>Ascomycota</taxon>
        <taxon>Pezizomycotina</taxon>
        <taxon>Sordariomycetes</taxon>
        <taxon>Hypocreomycetidae</taxon>
        <taxon>Hypocreales</taxon>
        <taxon>Hypocreaceae</taxon>
        <taxon>Cladobotryum</taxon>
    </lineage>
</organism>
<dbReference type="PROSITE" id="PS52004">
    <property type="entry name" value="KS3_2"/>
    <property type="match status" value="1"/>
</dbReference>